<dbReference type="Proteomes" id="UP000018208">
    <property type="component" value="Unassembled WGS sequence"/>
</dbReference>
<accession>V6LIA6</accession>
<dbReference type="AlphaFoldDB" id="V6LIA6"/>
<evidence type="ECO:0000313" key="3">
    <source>
        <dbReference type="Proteomes" id="UP000018208"/>
    </source>
</evidence>
<reference evidence="2" key="2">
    <citation type="submission" date="2020-12" db="EMBL/GenBank/DDBJ databases">
        <title>New Spironucleus salmonicida genome in near-complete chromosomes.</title>
        <authorList>
            <person name="Xu F."/>
            <person name="Kurt Z."/>
            <person name="Jimenez-Gonzalez A."/>
            <person name="Astvaldsson A."/>
            <person name="Andersson J.O."/>
            <person name="Svard S.G."/>
        </authorList>
    </citation>
    <scope>NUCLEOTIDE SEQUENCE</scope>
    <source>
        <strain evidence="2">ATCC 50377</strain>
    </source>
</reference>
<sequence length="185" mass="20720">MPIQNFVQRINQADRKQYVYDLSALDSDQIESLLSYYGYPSDIQNPHYTIFAQLLHELSSLCCEVQALTPPLTISYSDDARKIIVVDQEYCSGSAAVMTHSTKRKVMGMSLGPVMLDFDSSSILNIDGQVVFTNFYTVLEAVLSGKGSQEATEDSSDACDIEDRTARQHQDLHMNLDFKLEVSCN</sequence>
<dbReference type="EMBL" id="KI546121">
    <property type="protein sequence ID" value="EST44272.1"/>
    <property type="molecule type" value="Genomic_DNA"/>
</dbReference>
<organism evidence="1">
    <name type="scientific">Spironucleus salmonicida</name>
    <dbReference type="NCBI Taxonomy" id="348837"/>
    <lineage>
        <taxon>Eukaryota</taxon>
        <taxon>Metamonada</taxon>
        <taxon>Diplomonadida</taxon>
        <taxon>Hexamitidae</taxon>
        <taxon>Hexamitinae</taxon>
        <taxon>Spironucleus</taxon>
    </lineage>
</organism>
<dbReference type="VEuPathDB" id="GiardiaDB:SS50377_24977"/>
<evidence type="ECO:0000313" key="2">
    <source>
        <dbReference type="EMBL" id="KAH0572862.1"/>
    </source>
</evidence>
<name>V6LIA6_9EUKA</name>
<proteinExistence type="predicted"/>
<evidence type="ECO:0000313" key="1">
    <source>
        <dbReference type="EMBL" id="EST44272.1"/>
    </source>
</evidence>
<reference evidence="1 2" key="1">
    <citation type="journal article" date="2014" name="PLoS Genet.">
        <title>The Genome of Spironucleus salmonicida Highlights a Fish Pathogen Adapted to Fluctuating Environments.</title>
        <authorList>
            <person name="Xu F."/>
            <person name="Jerlstrom-Hultqvist J."/>
            <person name="Einarsson E."/>
            <person name="Astvaldsson A."/>
            <person name="Svard S.G."/>
            <person name="Andersson J.O."/>
        </authorList>
    </citation>
    <scope>NUCLEOTIDE SEQUENCE</scope>
    <source>
        <strain evidence="2">ATCC 50377</strain>
    </source>
</reference>
<keyword evidence="3" id="KW-1185">Reference proteome</keyword>
<protein>
    <submittedName>
        <fullName evidence="1">Uncharacterized protein</fullName>
    </submittedName>
</protein>
<gene>
    <name evidence="1" type="ORF">SS50377_15901</name>
    <name evidence="2" type="ORF">SS50377_24977</name>
</gene>
<dbReference type="EMBL" id="AUWU02000005">
    <property type="protein sequence ID" value="KAH0572862.1"/>
    <property type="molecule type" value="Genomic_DNA"/>
</dbReference>